<dbReference type="RefSeq" id="WP_212698161.1">
    <property type="nucleotide sequence ID" value="NZ_CP058649.1"/>
</dbReference>
<accession>A0A8J8MJE0</accession>
<dbReference type="InterPro" id="IPR015915">
    <property type="entry name" value="Kelch-typ_b-propeller"/>
</dbReference>
<dbReference type="EMBL" id="CP058649">
    <property type="protein sequence ID" value="QUI22669.1"/>
    <property type="molecule type" value="Genomic_DNA"/>
</dbReference>
<feature type="chain" id="PRO_5035293892" description="Cohesin domain-containing protein" evidence="1">
    <location>
        <begin position="26"/>
        <end position="517"/>
    </location>
</feature>
<name>A0A8J8MJE0_9FIRM</name>
<dbReference type="Proteomes" id="UP000683246">
    <property type="component" value="Chromosome"/>
</dbReference>
<dbReference type="Gene3D" id="2.120.10.80">
    <property type="entry name" value="Kelch-type beta propeller"/>
    <property type="match status" value="2"/>
</dbReference>
<dbReference type="SUPFAM" id="SSF49384">
    <property type="entry name" value="Carbohydrate-binding domain"/>
    <property type="match status" value="1"/>
</dbReference>
<dbReference type="Gene3D" id="1.10.1330.10">
    <property type="entry name" value="Dockerin domain"/>
    <property type="match status" value="1"/>
</dbReference>
<dbReference type="SUPFAM" id="SSF63446">
    <property type="entry name" value="Type I dockerin domain"/>
    <property type="match status" value="1"/>
</dbReference>
<dbReference type="GO" id="GO:0030246">
    <property type="term" value="F:carbohydrate binding"/>
    <property type="evidence" value="ECO:0007669"/>
    <property type="project" value="InterPro"/>
</dbReference>
<dbReference type="InterPro" id="IPR008965">
    <property type="entry name" value="CBM2/CBM3_carb-bd_dom_sf"/>
</dbReference>
<dbReference type="PRINTS" id="PR00501">
    <property type="entry name" value="KELCHREPEAT"/>
</dbReference>
<evidence type="ECO:0000313" key="4">
    <source>
        <dbReference type="Proteomes" id="UP000683246"/>
    </source>
</evidence>
<dbReference type="Gene3D" id="2.60.40.680">
    <property type="match status" value="1"/>
</dbReference>
<dbReference type="GO" id="GO:0000272">
    <property type="term" value="P:polysaccharide catabolic process"/>
    <property type="evidence" value="ECO:0007669"/>
    <property type="project" value="InterPro"/>
</dbReference>
<dbReference type="PANTHER" id="PTHR45632">
    <property type="entry name" value="LD33804P"/>
    <property type="match status" value="1"/>
</dbReference>
<gene>
    <name evidence="3" type="ORF">HZI73_10325</name>
</gene>
<keyword evidence="4" id="KW-1185">Reference proteome</keyword>
<protein>
    <recommendedName>
        <fullName evidence="2">Cohesin domain-containing protein</fullName>
    </recommendedName>
</protein>
<organism evidence="3 4">
    <name type="scientific">Vallitalea pronyensis</name>
    <dbReference type="NCBI Taxonomy" id="1348613"/>
    <lineage>
        <taxon>Bacteria</taxon>
        <taxon>Bacillati</taxon>
        <taxon>Bacillota</taxon>
        <taxon>Clostridia</taxon>
        <taxon>Lachnospirales</taxon>
        <taxon>Vallitaleaceae</taxon>
        <taxon>Vallitalea</taxon>
    </lineage>
</organism>
<keyword evidence="1" id="KW-0732">Signal</keyword>
<evidence type="ECO:0000313" key="3">
    <source>
        <dbReference type="EMBL" id="QUI22669.1"/>
    </source>
</evidence>
<feature type="domain" description="Cohesin" evidence="2">
    <location>
        <begin position="333"/>
        <end position="429"/>
    </location>
</feature>
<dbReference type="PANTHER" id="PTHR45632:SF26">
    <property type="entry name" value="BTB DOMAIN-CONTAINING PROTEIN"/>
    <property type="match status" value="1"/>
</dbReference>
<dbReference type="InterPro" id="IPR036439">
    <property type="entry name" value="Dockerin_dom_sf"/>
</dbReference>
<dbReference type="InterPro" id="IPR006652">
    <property type="entry name" value="Kelch_1"/>
</dbReference>
<dbReference type="AlphaFoldDB" id="A0A8J8MJE0"/>
<evidence type="ECO:0000259" key="2">
    <source>
        <dbReference type="Pfam" id="PF00963"/>
    </source>
</evidence>
<dbReference type="KEGG" id="vpy:HZI73_10325"/>
<dbReference type="SUPFAM" id="SSF50965">
    <property type="entry name" value="Galactose oxidase, central domain"/>
    <property type="match status" value="1"/>
</dbReference>
<dbReference type="SMART" id="SM00612">
    <property type="entry name" value="Kelch"/>
    <property type="match status" value="6"/>
</dbReference>
<dbReference type="Pfam" id="PF01344">
    <property type="entry name" value="Kelch_1"/>
    <property type="match status" value="1"/>
</dbReference>
<dbReference type="Pfam" id="PF24681">
    <property type="entry name" value="Kelch_KLHDC2_KLHL20_DRC7"/>
    <property type="match status" value="1"/>
</dbReference>
<dbReference type="Pfam" id="PF00963">
    <property type="entry name" value="Cohesin"/>
    <property type="match status" value="1"/>
</dbReference>
<reference evidence="3" key="1">
    <citation type="submission" date="2020-07" db="EMBL/GenBank/DDBJ databases">
        <title>Vallitalea pronyensis genome.</title>
        <authorList>
            <person name="Postec A."/>
        </authorList>
    </citation>
    <scope>NUCLEOTIDE SEQUENCE</scope>
    <source>
        <strain evidence="3">FatNI3</strain>
    </source>
</reference>
<dbReference type="InterPro" id="IPR011043">
    <property type="entry name" value="Gal_Oxase/kelch_b-propeller"/>
</dbReference>
<dbReference type="InterPro" id="IPR002102">
    <property type="entry name" value="Cohesin_dom"/>
</dbReference>
<dbReference type="CDD" id="cd08547">
    <property type="entry name" value="Type_II_cohesin"/>
    <property type="match status" value="1"/>
</dbReference>
<evidence type="ECO:0000256" key="1">
    <source>
        <dbReference type="SAM" id="SignalP"/>
    </source>
</evidence>
<proteinExistence type="predicted"/>
<sequence length="517" mass="56523">MVKKTVRLMVLLMFVSMLSSMTAYAEADLGSWTTKASISTDKYGVGTVGVNGKIYVIGGHGLGGLGGNFNTVEEYNAVTNQWTIKSNMPTPRSALSVVEVNGKIYAIGGQSDKYTNVVEEYNPITDQWTKKTSMQFARNGLGLAAVNGKIYAIGGHDGNGYVKEIEEYDPLTNTWKIVTTIPTTRAHLGVAVANEKIYVIGGSEDSTIFNVVEEYDPVTKIWTTKASMPTSRYGLGVTEVKGKLYAIGGTNNGTYNTVEEYDPITDSWKTMTSMPTPRRYLGVAQLNGKVYAIGGTDNNHRFNTVEEYTPPAPEPTFILDIEPQQEKINLFHTVTADLVIDNITDIVAEDIRIQYDQDKLEFLGFEEVAGMKLVQSIEDTGKGQLRVIIASMGETNIIHGKEVLLQLKFKGIGEGEAVIDITKGRVTDGITIEKDLLAEACGKGSITIEALKDVDNSGAFTLLDLGIDARHLTKDPTIPELEMYHTDIVENGVIDEADLLAIAQYILDNPNYTPNNE</sequence>
<feature type="signal peptide" evidence="1">
    <location>
        <begin position="1"/>
        <end position="25"/>
    </location>
</feature>